<comment type="caution">
    <text evidence="2">The sequence shown here is derived from an EMBL/GenBank/DDBJ whole genome shotgun (WGS) entry which is preliminary data.</text>
</comment>
<gene>
    <name evidence="2" type="ORF">RB24_17965</name>
</gene>
<evidence type="ECO:0000313" key="2">
    <source>
        <dbReference type="EMBL" id="RAM63202.1"/>
    </source>
</evidence>
<proteinExistence type="predicted"/>
<keyword evidence="1" id="KW-0732">Signal</keyword>
<evidence type="ECO:0000256" key="1">
    <source>
        <dbReference type="SAM" id="SignalP"/>
    </source>
</evidence>
<organism evidence="2 3">
    <name type="scientific">Herbaspirillum rubrisubalbicans</name>
    <dbReference type="NCBI Taxonomy" id="80842"/>
    <lineage>
        <taxon>Bacteria</taxon>
        <taxon>Pseudomonadati</taxon>
        <taxon>Pseudomonadota</taxon>
        <taxon>Betaproteobacteria</taxon>
        <taxon>Burkholderiales</taxon>
        <taxon>Oxalobacteraceae</taxon>
        <taxon>Herbaspirillum</taxon>
    </lineage>
</organism>
<sequence length="83" mass="8737">MKKLLQNLLAGARQLLIGSLATAALLAAYAIAGPGEEPTLQDDEAAAIVLTPPLQEQLTALCAAAWPDDEMHAEARRRACAKD</sequence>
<dbReference type="Proteomes" id="UP000248631">
    <property type="component" value="Unassembled WGS sequence"/>
</dbReference>
<accession>A0ABX9BZF0</accession>
<reference evidence="2 3" key="1">
    <citation type="submission" date="2014-12" db="EMBL/GenBank/DDBJ databases">
        <title>Complete genome sequence of Herbaspirillum rubrisubalbicans Os38.</title>
        <authorList>
            <person name="Chen M."/>
            <person name="An Q."/>
        </authorList>
    </citation>
    <scope>NUCLEOTIDE SEQUENCE [LARGE SCALE GENOMIC DNA]</scope>
    <source>
        <strain evidence="2 3">Os38</strain>
    </source>
</reference>
<dbReference type="RefSeq" id="WP_112069251.1">
    <property type="nucleotide sequence ID" value="NZ_JUGD01000022.1"/>
</dbReference>
<keyword evidence="3" id="KW-1185">Reference proteome</keyword>
<dbReference type="EMBL" id="JUGD01000022">
    <property type="protein sequence ID" value="RAM63202.1"/>
    <property type="molecule type" value="Genomic_DNA"/>
</dbReference>
<protein>
    <submittedName>
        <fullName evidence="2">Uncharacterized protein</fullName>
    </submittedName>
</protein>
<feature type="chain" id="PRO_5047507121" evidence="1">
    <location>
        <begin position="24"/>
        <end position="83"/>
    </location>
</feature>
<evidence type="ECO:0000313" key="3">
    <source>
        <dbReference type="Proteomes" id="UP000248631"/>
    </source>
</evidence>
<name>A0ABX9BZF0_9BURK</name>
<feature type="signal peptide" evidence="1">
    <location>
        <begin position="1"/>
        <end position="23"/>
    </location>
</feature>